<dbReference type="GO" id="GO:0004722">
    <property type="term" value="F:protein serine/threonine phosphatase activity"/>
    <property type="evidence" value="ECO:0007669"/>
    <property type="project" value="InterPro"/>
</dbReference>
<dbReference type="CDD" id="cd00143">
    <property type="entry name" value="PP2Cc"/>
    <property type="match status" value="1"/>
</dbReference>
<dbReference type="Proteomes" id="UP000463470">
    <property type="component" value="Unassembled WGS sequence"/>
</dbReference>
<organism evidence="4 5">
    <name type="scientific">Heliomicrobium undosum</name>
    <dbReference type="NCBI Taxonomy" id="121734"/>
    <lineage>
        <taxon>Bacteria</taxon>
        <taxon>Bacillati</taxon>
        <taxon>Bacillota</taxon>
        <taxon>Clostridia</taxon>
        <taxon>Eubacteriales</taxon>
        <taxon>Heliobacteriaceae</taxon>
        <taxon>Heliomicrobium</taxon>
    </lineage>
</organism>
<reference evidence="4 5" key="1">
    <citation type="submission" date="2020-01" db="EMBL/GenBank/DDBJ databases">
        <title>Whole-genome sequence of Heliobacterium undosum DSM 13378.</title>
        <authorList>
            <person name="Kyndt J.A."/>
            <person name="Meyer T.E."/>
        </authorList>
    </citation>
    <scope>NUCLEOTIDE SEQUENCE [LARGE SCALE GENOMIC DNA]</scope>
    <source>
        <strain evidence="4 5">DSM 13378</strain>
    </source>
</reference>
<feature type="compositionally biased region" description="Polar residues" evidence="1">
    <location>
        <begin position="345"/>
        <end position="354"/>
    </location>
</feature>
<feature type="transmembrane region" description="Helical" evidence="2">
    <location>
        <begin position="287"/>
        <end position="310"/>
    </location>
</feature>
<dbReference type="InterPro" id="IPR036457">
    <property type="entry name" value="PPM-type-like_dom_sf"/>
</dbReference>
<sequence length="428" mass="47215">MRLIPGSDQHIGEREEQQDAFGFSNLEDRELAKRVGVMVVVADGMGGLVMGGEASQAAAETMLREYAGKDQRETVGDALRRALEKANGAVWETARRAGQEGRAGSTLVAAVVFQDHLHWISVGDSRLYLYRKGQVARLTDDHVYGRTLEREVREGKLSAQEARDHPERHHLTSYLGLPRLEEVDANARPFPLQPGDRIILCSDGLYGSLTEKEMAEELDGEPGQASESLIRKALVKERPHQDNLTVAILACEPERLTAQARPLPEKGGQARLNTTQRNFEKKGWPGWMVTLIVSIVVFCFTAGALAGLYWPKFFGNAAVEKAVEQQSGENGKESTEEAKVKEQQWQDPSSNRLSDTPARPEIDPKAQPPASQSPESRQPGPDPGAEKLERLKPDLSKNGNNLYDKDLKTKPPLPSTGDTSGNKTIERR</sequence>
<accession>A0A845L037</accession>
<feature type="region of interest" description="Disordered" evidence="1">
    <location>
        <begin position="325"/>
        <end position="428"/>
    </location>
</feature>
<dbReference type="InterPro" id="IPR001932">
    <property type="entry name" value="PPM-type_phosphatase-like_dom"/>
</dbReference>
<dbReference type="RefSeq" id="WP_161257973.1">
    <property type="nucleotide sequence ID" value="NZ_WXEY01000007.1"/>
</dbReference>
<keyword evidence="2" id="KW-1133">Transmembrane helix</keyword>
<keyword evidence="5" id="KW-1185">Reference proteome</keyword>
<name>A0A845L037_9FIRM</name>
<dbReference type="SMART" id="SM00331">
    <property type="entry name" value="PP2C_SIG"/>
    <property type="match status" value="1"/>
</dbReference>
<feature type="compositionally biased region" description="Polar residues" evidence="1">
    <location>
        <begin position="416"/>
        <end position="428"/>
    </location>
</feature>
<evidence type="ECO:0000313" key="5">
    <source>
        <dbReference type="Proteomes" id="UP000463470"/>
    </source>
</evidence>
<keyword evidence="2" id="KW-0812">Transmembrane</keyword>
<feature type="compositionally biased region" description="Basic and acidic residues" evidence="1">
    <location>
        <begin position="384"/>
        <end position="395"/>
    </location>
</feature>
<dbReference type="Gene3D" id="3.60.40.10">
    <property type="entry name" value="PPM-type phosphatase domain"/>
    <property type="match status" value="1"/>
</dbReference>
<proteinExistence type="predicted"/>
<dbReference type="EMBL" id="WXEY01000007">
    <property type="protein sequence ID" value="MZP29822.1"/>
    <property type="molecule type" value="Genomic_DNA"/>
</dbReference>
<evidence type="ECO:0000256" key="1">
    <source>
        <dbReference type="SAM" id="MobiDB-lite"/>
    </source>
</evidence>
<dbReference type="InterPro" id="IPR015655">
    <property type="entry name" value="PP2C"/>
</dbReference>
<dbReference type="SMART" id="SM00332">
    <property type="entry name" value="PP2Cc"/>
    <property type="match status" value="1"/>
</dbReference>
<dbReference type="PROSITE" id="PS51746">
    <property type="entry name" value="PPM_2"/>
    <property type="match status" value="1"/>
</dbReference>
<evidence type="ECO:0000256" key="2">
    <source>
        <dbReference type="SAM" id="Phobius"/>
    </source>
</evidence>
<dbReference type="OrthoDB" id="9801841at2"/>
<evidence type="ECO:0000313" key="4">
    <source>
        <dbReference type="EMBL" id="MZP29822.1"/>
    </source>
</evidence>
<dbReference type="AlphaFoldDB" id="A0A845L037"/>
<keyword evidence="2" id="KW-0472">Membrane</keyword>
<dbReference type="PANTHER" id="PTHR47992">
    <property type="entry name" value="PROTEIN PHOSPHATASE"/>
    <property type="match status" value="1"/>
</dbReference>
<feature type="domain" description="PPM-type phosphatase" evidence="3">
    <location>
        <begin position="10"/>
        <end position="251"/>
    </location>
</feature>
<dbReference type="Pfam" id="PF13672">
    <property type="entry name" value="PP2C_2"/>
    <property type="match status" value="1"/>
</dbReference>
<dbReference type="SUPFAM" id="SSF81606">
    <property type="entry name" value="PP2C-like"/>
    <property type="match status" value="1"/>
</dbReference>
<evidence type="ECO:0000259" key="3">
    <source>
        <dbReference type="PROSITE" id="PS51746"/>
    </source>
</evidence>
<feature type="compositionally biased region" description="Basic and acidic residues" evidence="1">
    <location>
        <begin position="330"/>
        <end position="344"/>
    </location>
</feature>
<gene>
    <name evidence="4" type="ORF">GTO91_08895</name>
</gene>
<comment type="caution">
    <text evidence="4">The sequence shown here is derived from an EMBL/GenBank/DDBJ whole genome shotgun (WGS) entry which is preliminary data.</text>
</comment>
<protein>
    <submittedName>
        <fullName evidence="4">SpoIIE family protein phosphatase</fullName>
    </submittedName>
</protein>